<evidence type="ECO:0000256" key="1">
    <source>
        <dbReference type="SAM" id="MobiDB-lite"/>
    </source>
</evidence>
<feature type="region of interest" description="Disordered" evidence="1">
    <location>
        <begin position="29"/>
        <end position="56"/>
    </location>
</feature>
<dbReference type="Proteomes" id="UP000094094">
    <property type="component" value="Chromosome"/>
</dbReference>
<feature type="chain" id="PRO_5009101146" description="Lipoprotein" evidence="2">
    <location>
        <begin position="28"/>
        <end position="177"/>
    </location>
</feature>
<evidence type="ECO:0000256" key="2">
    <source>
        <dbReference type="SAM" id="SignalP"/>
    </source>
</evidence>
<dbReference type="KEGG" id="slc:SL103_18635"/>
<feature type="signal peptide" evidence="2">
    <location>
        <begin position="1"/>
        <end position="27"/>
    </location>
</feature>
<dbReference type="PROSITE" id="PS51257">
    <property type="entry name" value="PROKAR_LIPOPROTEIN"/>
    <property type="match status" value="1"/>
</dbReference>
<evidence type="ECO:0000313" key="3">
    <source>
        <dbReference type="EMBL" id="AOP47982.1"/>
    </source>
</evidence>
<proteinExistence type="predicted"/>
<name>A0A1D7VMN3_9ACTN</name>
<dbReference type="EMBL" id="CP017157">
    <property type="protein sequence ID" value="AOP47982.1"/>
    <property type="molecule type" value="Genomic_DNA"/>
</dbReference>
<dbReference type="RefSeq" id="WP_069570124.1">
    <property type="nucleotide sequence ID" value="NZ_CP017157.1"/>
</dbReference>
<protein>
    <recommendedName>
        <fullName evidence="5">Lipoprotein</fullName>
    </recommendedName>
</protein>
<dbReference type="AlphaFoldDB" id="A0A1D7VMN3"/>
<organism evidence="3 4">
    <name type="scientific">Streptomyces lydicus</name>
    <dbReference type="NCBI Taxonomy" id="47763"/>
    <lineage>
        <taxon>Bacteria</taxon>
        <taxon>Bacillati</taxon>
        <taxon>Actinomycetota</taxon>
        <taxon>Actinomycetes</taxon>
        <taxon>Kitasatosporales</taxon>
        <taxon>Streptomycetaceae</taxon>
        <taxon>Streptomyces</taxon>
    </lineage>
</organism>
<keyword evidence="4" id="KW-1185">Reference proteome</keyword>
<evidence type="ECO:0008006" key="5">
    <source>
        <dbReference type="Google" id="ProtNLM"/>
    </source>
</evidence>
<reference evidence="3 4" key="1">
    <citation type="submission" date="2016-09" db="EMBL/GenBank/DDBJ databases">
        <title>Complete genome sequencing of Streptomyces lydicus 103 and metabolic pathways analysis of antibiotic biosynthesis.</title>
        <authorList>
            <person name="Jia N."/>
            <person name="Ding M.-Z."/>
            <person name="Gao F."/>
            <person name="Yuan Y.-J."/>
        </authorList>
    </citation>
    <scope>NUCLEOTIDE SEQUENCE [LARGE SCALE GENOMIC DNA]</scope>
    <source>
        <strain evidence="3 4">103</strain>
    </source>
</reference>
<accession>A0A1D7VMN3</accession>
<sequence length="177" mass="19586">MTTPQRLIRAALTAILAAGLSACGGTAAGHDDPAGPKGHGAAHGQTAPAAPGHSASVTGLREGVRHFSPKTVRATRPHLVKKCTTGTKRVRHTKRSGRTKHTWYTTEHYRNCHKVRKGNESYWRLVRREKWCVRLDDVNGVKSEDARWFRVPRTVYTRALGTDSHNRMTFTPLGRGC</sequence>
<keyword evidence="2" id="KW-0732">Signal</keyword>
<gene>
    <name evidence="3" type="ORF">SL103_18635</name>
</gene>
<dbReference type="OrthoDB" id="4331055at2"/>
<evidence type="ECO:0000313" key="4">
    <source>
        <dbReference type="Proteomes" id="UP000094094"/>
    </source>
</evidence>